<gene>
    <name evidence="1" type="ORF">JYE49_14030</name>
</gene>
<evidence type="ECO:0000313" key="2">
    <source>
        <dbReference type="Proteomes" id="UP000682782"/>
    </source>
</evidence>
<accession>A0AC61MWH3</accession>
<sequence length="52" mass="5972">MNSNSYDMTREGTDPKPLTDEEFTEFQKAEKRKESIIGVISSALLDIIDFFL</sequence>
<name>A0AC61MWH3_9FIRM</name>
<proteinExistence type="predicted"/>
<organism evidence="1 2">
    <name type="scientific">Aristaeella hokkaidonensis</name>
    <dbReference type="NCBI Taxonomy" id="3046382"/>
    <lineage>
        <taxon>Bacteria</taxon>
        <taxon>Bacillati</taxon>
        <taxon>Bacillota</taxon>
        <taxon>Clostridia</taxon>
        <taxon>Eubacteriales</taxon>
        <taxon>Aristaeellaceae</taxon>
        <taxon>Aristaeella</taxon>
    </lineage>
</organism>
<keyword evidence="2" id="KW-1185">Reference proteome</keyword>
<evidence type="ECO:0000313" key="1">
    <source>
        <dbReference type="EMBL" id="QUC66936.1"/>
    </source>
</evidence>
<protein>
    <submittedName>
        <fullName evidence="1">Uncharacterized protein</fullName>
    </submittedName>
</protein>
<dbReference type="Proteomes" id="UP000682782">
    <property type="component" value="Chromosome"/>
</dbReference>
<reference evidence="1" key="1">
    <citation type="submission" date="2021-01" db="EMBL/GenBank/DDBJ databases">
        <title>Complete genome sequence of Clostridiales bacterium R-7.</title>
        <authorList>
            <person name="Mahoney-Kurpe S.C."/>
            <person name="Palevich N."/>
            <person name="Koike S."/>
            <person name="Moon C.D."/>
            <person name="Attwood G.T."/>
        </authorList>
    </citation>
    <scope>NUCLEOTIDE SEQUENCE</scope>
    <source>
        <strain evidence="1">R-7</strain>
    </source>
</reference>
<dbReference type="EMBL" id="CP068393">
    <property type="protein sequence ID" value="QUC66936.1"/>
    <property type="molecule type" value="Genomic_DNA"/>
</dbReference>